<organism evidence="1 2">
    <name type="scientific">Solemya elarraichensis gill symbiont</name>
    <dbReference type="NCBI Taxonomy" id="1918949"/>
    <lineage>
        <taxon>Bacteria</taxon>
        <taxon>Pseudomonadati</taxon>
        <taxon>Pseudomonadota</taxon>
        <taxon>Gammaproteobacteria</taxon>
        <taxon>sulfur-oxidizing symbionts</taxon>
    </lineage>
</organism>
<sequence>MQAGPKAAALLAKEQEKKLVLYRVYQPSVSLYSEQVIRKEAAQPGEWAYVRIDRLDDYLESAPAGSRRVIFKQAPAALVETLDAQNGNK</sequence>
<evidence type="ECO:0000313" key="2">
    <source>
        <dbReference type="Proteomes" id="UP000190198"/>
    </source>
</evidence>
<comment type="caution">
    <text evidence="1">The sequence shown here is derived from an EMBL/GenBank/DDBJ whole genome shotgun (WGS) entry which is preliminary data.</text>
</comment>
<reference evidence="1 2" key="1">
    <citation type="submission" date="2016-11" db="EMBL/GenBank/DDBJ databases">
        <title>Mixed transmission modes and dynamic genome evolution in an obligate animal-bacterial symbiosis.</title>
        <authorList>
            <person name="Russell S.L."/>
            <person name="Corbett-Detig R.B."/>
            <person name="Cavanaugh C.M."/>
        </authorList>
    </citation>
    <scope>NUCLEOTIDE SEQUENCE [LARGE SCALE GENOMIC DNA]</scope>
    <source>
        <strain evidence="1">Sp-SM6</strain>
    </source>
</reference>
<dbReference type="EMBL" id="MPRK01000113">
    <property type="protein sequence ID" value="OOZ39784.1"/>
    <property type="molecule type" value="Genomic_DNA"/>
</dbReference>
<gene>
    <name evidence="1" type="ORF">BOW52_06820</name>
</gene>
<dbReference type="OrthoDB" id="9775035at2"/>
<dbReference type="Proteomes" id="UP000190198">
    <property type="component" value="Unassembled WGS sequence"/>
</dbReference>
<evidence type="ECO:0000313" key="1">
    <source>
        <dbReference type="EMBL" id="OOZ39784.1"/>
    </source>
</evidence>
<protein>
    <submittedName>
        <fullName evidence="1">Uncharacterized protein</fullName>
    </submittedName>
</protein>
<name>A0A1T2L3Y6_9GAMM</name>
<proteinExistence type="predicted"/>
<keyword evidence="2" id="KW-1185">Reference proteome</keyword>
<accession>A0A1T2L3Y6</accession>
<dbReference type="AlphaFoldDB" id="A0A1T2L3Y6"/>